<sequence length="278" mass="31210">MVLESSSFWKEGHRDRSLLFPFQVLKFNVDQLRTKLKFCQQDEVSYGQNFGNPDGFDGAKAEVNKLWPGWTGLLEIERSLKHSLTVTDIQLVLVGWPGVGKSSSGNTILGRTAFNTSSAAASQLSGGTQCCLQRGTIFSREVTIIDTPGISGRFSPDLKKEILRCINLWSPVPHAILLVARLGFFPTNVKKTVKQMETMFGENVWSRTVILLTHQDQAEPDVKTQLQECKAKLKEPFLKKVCLVLNISPECKDLQQIWDLLHEATKLVSEQMSVSRMQ</sequence>
<evidence type="ECO:0000256" key="3">
    <source>
        <dbReference type="ARBA" id="ARBA00023134"/>
    </source>
</evidence>
<dbReference type="PANTHER" id="PTHR10903">
    <property type="entry name" value="GTPASE, IMAP FAMILY MEMBER-RELATED"/>
    <property type="match status" value="1"/>
</dbReference>
<evidence type="ECO:0000256" key="2">
    <source>
        <dbReference type="ARBA" id="ARBA00022741"/>
    </source>
</evidence>
<dbReference type="PROSITE" id="PS51720">
    <property type="entry name" value="G_AIG1"/>
    <property type="match status" value="1"/>
</dbReference>
<dbReference type="InterPro" id="IPR045058">
    <property type="entry name" value="GIMA/IAN/Toc"/>
</dbReference>
<dbReference type="Ensembl" id="ENSCVAT00000026435.1">
    <property type="protein sequence ID" value="ENSCVAP00000031501.1"/>
    <property type="gene ID" value="ENSCVAG00000020790.1"/>
</dbReference>
<dbReference type="GO" id="GO:0005525">
    <property type="term" value="F:GTP binding"/>
    <property type="evidence" value="ECO:0007669"/>
    <property type="project" value="UniProtKB-KW"/>
</dbReference>
<protein>
    <submittedName>
        <fullName evidence="5">Uncharacterized LOC107082927</fullName>
    </submittedName>
</protein>
<proteinExistence type="inferred from homology"/>
<dbReference type="SUPFAM" id="SSF52540">
    <property type="entry name" value="P-loop containing nucleoside triphosphate hydrolases"/>
    <property type="match status" value="1"/>
</dbReference>
<accession>A0A3Q2EGI7</accession>
<dbReference type="Gene3D" id="3.40.50.300">
    <property type="entry name" value="P-loop containing nucleotide triphosphate hydrolases"/>
    <property type="match status" value="1"/>
</dbReference>
<evidence type="ECO:0000256" key="1">
    <source>
        <dbReference type="ARBA" id="ARBA00008535"/>
    </source>
</evidence>
<dbReference type="Pfam" id="PF04548">
    <property type="entry name" value="AIG1"/>
    <property type="match status" value="1"/>
</dbReference>
<evidence type="ECO:0000313" key="5">
    <source>
        <dbReference type="Ensembl" id="ENSCVAP00000031501.1"/>
    </source>
</evidence>
<name>A0A3Q2EGI7_CYPVA</name>
<feature type="domain" description="AIG1-type G" evidence="4">
    <location>
        <begin position="86"/>
        <end position="278"/>
    </location>
</feature>
<reference evidence="5" key="1">
    <citation type="submission" date="2025-08" db="UniProtKB">
        <authorList>
            <consortium name="Ensembl"/>
        </authorList>
    </citation>
    <scope>IDENTIFICATION</scope>
</reference>
<dbReference type="PANTHER" id="PTHR10903:SF170">
    <property type="entry name" value="GTPASE IMAP FAMILY MEMBER 7"/>
    <property type="match status" value="1"/>
</dbReference>
<dbReference type="InterPro" id="IPR027417">
    <property type="entry name" value="P-loop_NTPase"/>
</dbReference>
<dbReference type="GeneTree" id="ENSGT01140000282522"/>
<dbReference type="InterPro" id="IPR006703">
    <property type="entry name" value="G_AIG1"/>
</dbReference>
<organism evidence="5 6">
    <name type="scientific">Cyprinodon variegatus</name>
    <name type="common">Sheepshead minnow</name>
    <dbReference type="NCBI Taxonomy" id="28743"/>
    <lineage>
        <taxon>Eukaryota</taxon>
        <taxon>Metazoa</taxon>
        <taxon>Chordata</taxon>
        <taxon>Craniata</taxon>
        <taxon>Vertebrata</taxon>
        <taxon>Euteleostomi</taxon>
        <taxon>Actinopterygii</taxon>
        <taxon>Neopterygii</taxon>
        <taxon>Teleostei</taxon>
        <taxon>Neoteleostei</taxon>
        <taxon>Acanthomorphata</taxon>
        <taxon>Ovalentaria</taxon>
        <taxon>Atherinomorphae</taxon>
        <taxon>Cyprinodontiformes</taxon>
        <taxon>Cyprinodontidae</taxon>
        <taxon>Cyprinodon</taxon>
    </lineage>
</organism>
<keyword evidence="2" id="KW-0547">Nucleotide-binding</keyword>
<dbReference type="AlphaFoldDB" id="A0A3Q2EGI7"/>
<dbReference type="Proteomes" id="UP000265020">
    <property type="component" value="Unassembled WGS sequence"/>
</dbReference>
<comment type="similarity">
    <text evidence="1">Belongs to the TRAFAC class TrmE-Era-EngA-EngB-Septin-like GTPase superfamily. AIG1/Toc34/Toc159-like paraseptin GTPase family. IAN subfamily.</text>
</comment>
<reference evidence="5" key="2">
    <citation type="submission" date="2025-09" db="UniProtKB">
        <authorList>
            <consortium name="Ensembl"/>
        </authorList>
    </citation>
    <scope>IDENTIFICATION</scope>
</reference>
<keyword evidence="3" id="KW-0342">GTP-binding</keyword>
<evidence type="ECO:0000313" key="6">
    <source>
        <dbReference type="Proteomes" id="UP000265020"/>
    </source>
</evidence>
<keyword evidence="6" id="KW-1185">Reference proteome</keyword>
<evidence type="ECO:0000259" key="4">
    <source>
        <dbReference type="PROSITE" id="PS51720"/>
    </source>
</evidence>